<dbReference type="Proteomes" id="UP000198337">
    <property type="component" value="Unassembled WGS sequence"/>
</dbReference>
<protein>
    <submittedName>
        <fullName evidence="1">Uncharacterized protein</fullName>
    </submittedName>
</protein>
<keyword evidence="2" id="KW-1185">Reference proteome</keyword>
<comment type="caution">
    <text evidence="1">The sequence shown here is derived from an EMBL/GenBank/DDBJ whole genome shotgun (WGS) entry which is preliminary data.</text>
</comment>
<accession>A0ABY1SKB2</accession>
<organism evidence="1 2">
    <name type="scientific">Maribacter sedimenticola</name>
    <dbReference type="NCBI Taxonomy" id="228956"/>
    <lineage>
        <taxon>Bacteria</taxon>
        <taxon>Pseudomonadati</taxon>
        <taxon>Bacteroidota</taxon>
        <taxon>Flavobacteriia</taxon>
        <taxon>Flavobacteriales</taxon>
        <taxon>Flavobacteriaceae</taxon>
        <taxon>Maribacter</taxon>
    </lineage>
</organism>
<dbReference type="EMBL" id="FZNV01000004">
    <property type="protein sequence ID" value="SNR64348.1"/>
    <property type="molecule type" value="Genomic_DNA"/>
</dbReference>
<gene>
    <name evidence="1" type="ORF">SAMN04488009_2924</name>
</gene>
<proteinExistence type="predicted"/>
<reference evidence="1 2" key="1">
    <citation type="submission" date="2017-06" db="EMBL/GenBank/DDBJ databases">
        <authorList>
            <person name="Varghese N."/>
            <person name="Submissions S."/>
        </authorList>
    </citation>
    <scope>NUCLEOTIDE SEQUENCE [LARGE SCALE GENOMIC DNA]</scope>
    <source>
        <strain evidence="1 2">DSM 19840</strain>
    </source>
</reference>
<name>A0ABY1SKB2_9FLAO</name>
<evidence type="ECO:0000313" key="2">
    <source>
        <dbReference type="Proteomes" id="UP000198337"/>
    </source>
</evidence>
<evidence type="ECO:0000313" key="1">
    <source>
        <dbReference type="EMBL" id="SNR64348.1"/>
    </source>
</evidence>
<sequence length="45" mass="5199">MPVVTYWLDQDYKAAVQVGDSDKYIIIHLKVGEVTNHLKTDICFM</sequence>